<feature type="transmembrane region" description="Helical" evidence="10">
    <location>
        <begin position="440"/>
        <end position="459"/>
    </location>
</feature>
<dbReference type="InterPro" id="IPR039421">
    <property type="entry name" value="Type_1_exporter"/>
</dbReference>
<feature type="transmembrane region" description="Helical" evidence="10">
    <location>
        <begin position="526"/>
        <end position="548"/>
    </location>
</feature>
<evidence type="ECO:0000256" key="10">
    <source>
        <dbReference type="SAM" id="Phobius"/>
    </source>
</evidence>
<reference evidence="13" key="1">
    <citation type="journal article" date="2020" name="Fungal Divers.">
        <title>Resolving the Mortierellaceae phylogeny through synthesis of multi-gene phylogenetics and phylogenomics.</title>
        <authorList>
            <person name="Vandepol N."/>
            <person name="Liber J."/>
            <person name="Desiro A."/>
            <person name="Na H."/>
            <person name="Kennedy M."/>
            <person name="Barry K."/>
            <person name="Grigoriev I.V."/>
            <person name="Miller A.N."/>
            <person name="O'Donnell K."/>
            <person name="Stajich J.E."/>
            <person name="Bonito G."/>
        </authorList>
    </citation>
    <scope>NUCLEOTIDE SEQUENCE</scope>
    <source>
        <strain evidence="13">NVP1</strain>
    </source>
</reference>
<dbReference type="PANTHER" id="PTHR24221">
    <property type="entry name" value="ATP-BINDING CASSETTE SUB-FAMILY B"/>
    <property type="match status" value="1"/>
</dbReference>
<dbReference type="InterPro" id="IPR027417">
    <property type="entry name" value="P-loop_NTPase"/>
</dbReference>
<gene>
    <name evidence="13" type="primary">HMT-1</name>
    <name evidence="13" type="ORF">BG006_009864</name>
</gene>
<feature type="region of interest" description="Disordered" evidence="9">
    <location>
        <begin position="863"/>
        <end position="891"/>
    </location>
</feature>
<dbReference type="Pfam" id="PF00005">
    <property type="entry name" value="ABC_tran"/>
    <property type="match status" value="1"/>
</dbReference>
<feature type="compositionally biased region" description="Basic and acidic residues" evidence="9">
    <location>
        <begin position="950"/>
        <end position="962"/>
    </location>
</feature>
<evidence type="ECO:0000259" key="12">
    <source>
        <dbReference type="PROSITE" id="PS50929"/>
    </source>
</evidence>
<feature type="domain" description="ABC transmembrane type-1" evidence="12">
    <location>
        <begin position="299"/>
        <end position="583"/>
    </location>
</feature>
<dbReference type="PROSITE" id="PS00211">
    <property type="entry name" value="ABC_TRANSPORTER_1"/>
    <property type="match status" value="1"/>
</dbReference>
<feature type="transmembrane region" description="Helical" evidence="10">
    <location>
        <begin position="16"/>
        <end position="35"/>
    </location>
</feature>
<dbReference type="GO" id="GO:0016887">
    <property type="term" value="F:ATP hydrolysis activity"/>
    <property type="evidence" value="ECO:0007669"/>
    <property type="project" value="InterPro"/>
</dbReference>
<dbReference type="InterPro" id="IPR011527">
    <property type="entry name" value="ABC1_TM_dom"/>
</dbReference>
<feature type="transmembrane region" description="Helical" evidence="10">
    <location>
        <begin position="407"/>
        <end position="434"/>
    </location>
</feature>
<evidence type="ECO:0000256" key="3">
    <source>
        <dbReference type="ARBA" id="ARBA00022692"/>
    </source>
</evidence>
<feature type="transmembrane region" description="Helical" evidence="10">
    <location>
        <begin position="335"/>
        <end position="356"/>
    </location>
</feature>
<feature type="compositionally biased region" description="Low complexity" evidence="9">
    <location>
        <begin position="234"/>
        <end position="253"/>
    </location>
</feature>
<dbReference type="Pfam" id="PF00664">
    <property type="entry name" value="ABC_membrane"/>
    <property type="match status" value="1"/>
</dbReference>
<evidence type="ECO:0000256" key="8">
    <source>
        <dbReference type="ARBA" id="ARBA00024363"/>
    </source>
</evidence>
<comment type="similarity">
    <text evidence="8">Belongs to the ABC transporter superfamily. ABCB family. Heavy Metal importer (TC 3.A.1.210) subfamily.</text>
</comment>
<evidence type="ECO:0000256" key="5">
    <source>
        <dbReference type="ARBA" id="ARBA00022840"/>
    </source>
</evidence>
<dbReference type="InterPro" id="IPR003593">
    <property type="entry name" value="AAA+_ATPase"/>
</dbReference>
<organism evidence="13 14">
    <name type="scientific">Podila minutissima</name>
    <dbReference type="NCBI Taxonomy" id="64525"/>
    <lineage>
        <taxon>Eukaryota</taxon>
        <taxon>Fungi</taxon>
        <taxon>Fungi incertae sedis</taxon>
        <taxon>Mucoromycota</taxon>
        <taxon>Mortierellomycotina</taxon>
        <taxon>Mortierellomycetes</taxon>
        <taxon>Mortierellales</taxon>
        <taxon>Mortierellaceae</taxon>
        <taxon>Podila</taxon>
    </lineage>
</organism>
<dbReference type="PROSITE" id="PS50929">
    <property type="entry name" value="ABC_TM1F"/>
    <property type="match status" value="1"/>
</dbReference>
<dbReference type="GO" id="GO:0005774">
    <property type="term" value="C:vacuolar membrane"/>
    <property type="evidence" value="ECO:0007669"/>
    <property type="project" value="TreeGrafter"/>
</dbReference>
<evidence type="ECO:0000256" key="7">
    <source>
        <dbReference type="ARBA" id="ARBA00023136"/>
    </source>
</evidence>
<dbReference type="EMBL" id="JAAAUY010000740">
    <property type="protein sequence ID" value="KAF9326750.1"/>
    <property type="molecule type" value="Genomic_DNA"/>
</dbReference>
<dbReference type="InterPro" id="IPR036640">
    <property type="entry name" value="ABC1_TM_sf"/>
</dbReference>
<comment type="subcellular location">
    <subcellularLocation>
        <location evidence="1">Membrane</location>
        <topology evidence="1">Multi-pass membrane protein</topology>
    </subcellularLocation>
</comment>
<keyword evidence="5" id="KW-0067">ATP-binding</keyword>
<feature type="compositionally biased region" description="Polar residues" evidence="9">
    <location>
        <begin position="972"/>
        <end position="985"/>
    </location>
</feature>
<keyword evidence="4" id="KW-0547">Nucleotide-binding</keyword>
<evidence type="ECO:0000256" key="9">
    <source>
        <dbReference type="SAM" id="MobiDB-lite"/>
    </source>
</evidence>
<proteinExistence type="inferred from homology"/>
<evidence type="ECO:0000256" key="2">
    <source>
        <dbReference type="ARBA" id="ARBA00022448"/>
    </source>
</evidence>
<feature type="compositionally biased region" description="Basic residues" evidence="9">
    <location>
        <begin position="991"/>
        <end position="1001"/>
    </location>
</feature>
<evidence type="ECO:0000313" key="13">
    <source>
        <dbReference type="EMBL" id="KAF9326750.1"/>
    </source>
</evidence>
<comment type="caution">
    <text evidence="13">The sequence shown here is derived from an EMBL/GenBank/DDBJ whole genome shotgun (WGS) entry which is preliminary data.</text>
</comment>
<dbReference type="SUPFAM" id="SSF90123">
    <property type="entry name" value="ABC transporter transmembrane region"/>
    <property type="match status" value="1"/>
</dbReference>
<dbReference type="AlphaFoldDB" id="A0A9P5SGK1"/>
<dbReference type="GO" id="GO:0005524">
    <property type="term" value="F:ATP binding"/>
    <property type="evidence" value="ECO:0007669"/>
    <property type="project" value="UniProtKB-KW"/>
</dbReference>
<evidence type="ECO:0000256" key="1">
    <source>
        <dbReference type="ARBA" id="ARBA00004141"/>
    </source>
</evidence>
<feature type="transmembrane region" description="Helical" evidence="10">
    <location>
        <begin position="135"/>
        <end position="154"/>
    </location>
</feature>
<feature type="transmembrane region" description="Helical" evidence="10">
    <location>
        <begin position="69"/>
        <end position="90"/>
    </location>
</feature>
<dbReference type="FunFam" id="3.40.50.300:FF:000186">
    <property type="entry name" value="ATP-binding cassette sub-family B member 7, mitochondrial"/>
    <property type="match status" value="1"/>
</dbReference>
<keyword evidence="7 10" id="KW-0472">Membrane</keyword>
<feature type="region of interest" description="Disordered" evidence="9">
    <location>
        <begin position="934"/>
        <end position="1001"/>
    </location>
</feature>
<sequence length="1001" mass="112334">MDLVVSVPHDHHAAELLIPFGLLSFTILAGLYRYFFVLRVRSYYAPLIAQEDSQEHSSRRSKLSTLGRTIVGINKLIALTFIADLVVIILRSMIDHVWSGTLIVVYNVASFVAFSANLGLMFIEVGKGGQWSWANYTFWWLALAGESFIGWYHLNNPVTPTSSPEEDNAEKYRLAFMGVFAARYALLVLLTLLSFVYLNRESKDDDLEALRAFDAGAPNEAGPSTNPAYGTFGSSSKAKPSVSSSEPTMSSSSDAEMQKKLSNEEEERANAFKDWRKKVRKLIPLVYPKDSTYLKFLIFITFILLILGRVVNYYVPKQTGHIVDILDKERRFDVGAILLYVLLRFLQGGSGLVNVVRGWAWIPIEQYSNSTLTIQFFQHVHNLSLQFHLNRKTGELLRILDRGTSSIVSLLSTILFQLLPVVVDVAVAVVYFYRDWSWEYAVIVFVTILLYIIVTVTVTEWRTRFRRAMISFDNDARAKAVDSLLNFETVKYYSNEQFEVDRYREAIRKYMVADYKSQVTYQLLNLMQTFVITLGLLVGCLLCAYEISQGKRRVAHFVIFLTYLVQLYQPLNWFGTYYRMLQQNFIDMEKMIQLLEQNQSVHDSPEADRLIVTDGEVVFENVNFQYDTRQKGLHNISFTAPKGKTVALVGPTGSGKSTILRLLFRFYDVSSGRILVDGQDISKKTQTSLREQIGVVPQDSVLFNDSIFYNINYGRTSASKEEVEEAAKAAQIHDKIQEFPDGYETKVGERGLRLSGGEKQRVAIARTILKNPPIVLLDEATSALDSTTESQIQAALAQMTMNRTTLVVAHRLSTIVNADLILCIKDGVIVEQGSHDELIARAIANNGEGVYYEMWKQQIREERGDDATTIDGSESEGSDSKGKGKGRKYLRGPQQMAEIETAAKPFVVTGAVITSAPPVDSSDLTEVVVDRSMSSAVDTMARAESSDSLLAKDSEESEDKSGGEGAVPTPTRPTSKPASPKTPLTANERAKLRKKKSNKKK</sequence>
<keyword evidence="3 10" id="KW-0812">Transmembrane</keyword>
<protein>
    <submittedName>
        <fullName evidence="13">Homocysteine S-methyltransferase 1</fullName>
    </submittedName>
</protein>
<accession>A0A9P5SGK1</accession>
<evidence type="ECO:0000256" key="6">
    <source>
        <dbReference type="ARBA" id="ARBA00022989"/>
    </source>
</evidence>
<name>A0A9P5SGK1_9FUNG</name>
<dbReference type="GO" id="GO:0015439">
    <property type="term" value="F:ABC-type heme transporter activity"/>
    <property type="evidence" value="ECO:0007669"/>
    <property type="project" value="TreeGrafter"/>
</dbReference>
<dbReference type="Gene3D" id="3.40.50.300">
    <property type="entry name" value="P-loop containing nucleotide triphosphate hydrolases"/>
    <property type="match status" value="1"/>
</dbReference>
<feature type="transmembrane region" description="Helical" evidence="10">
    <location>
        <begin position="102"/>
        <end position="123"/>
    </location>
</feature>
<feature type="transmembrane region" description="Helical" evidence="10">
    <location>
        <begin position="296"/>
        <end position="315"/>
    </location>
</feature>
<feature type="domain" description="ABC transporter" evidence="11">
    <location>
        <begin position="617"/>
        <end position="851"/>
    </location>
</feature>
<dbReference type="PANTHER" id="PTHR24221:SF654">
    <property type="entry name" value="ATP-BINDING CASSETTE SUB-FAMILY B MEMBER 6"/>
    <property type="match status" value="1"/>
</dbReference>
<evidence type="ECO:0000313" key="14">
    <source>
        <dbReference type="Proteomes" id="UP000696485"/>
    </source>
</evidence>
<evidence type="ECO:0000256" key="4">
    <source>
        <dbReference type="ARBA" id="ARBA00022741"/>
    </source>
</evidence>
<dbReference type="SUPFAM" id="SSF52540">
    <property type="entry name" value="P-loop containing nucleoside triphosphate hydrolases"/>
    <property type="match status" value="1"/>
</dbReference>
<dbReference type="Gene3D" id="1.20.1560.10">
    <property type="entry name" value="ABC transporter type 1, transmembrane domain"/>
    <property type="match status" value="1"/>
</dbReference>
<evidence type="ECO:0000259" key="11">
    <source>
        <dbReference type="PROSITE" id="PS50893"/>
    </source>
</evidence>
<keyword evidence="6 10" id="KW-1133">Transmembrane helix</keyword>
<dbReference type="InterPro" id="IPR017871">
    <property type="entry name" value="ABC_transporter-like_CS"/>
</dbReference>
<dbReference type="SMART" id="SM00382">
    <property type="entry name" value="AAA"/>
    <property type="match status" value="1"/>
</dbReference>
<feature type="transmembrane region" description="Helical" evidence="10">
    <location>
        <begin position="554"/>
        <end position="574"/>
    </location>
</feature>
<keyword evidence="2" id="KW-0813">Transport</keyword>
<feature type="region of interest" description="Disordered" evidence="9">
    <location>
        <begin position="221"/>
        <end position="263"/>
    </location>
</feature>
<feature type="transmembrane region" description="Helical" evidence="10">
    <location>
        <begin position="174"/>
        <end position="198"/>
    </location>
</feature>
<dbReference type="Proteomes" id="UP000696485">
    <property type="component" value="Unassembled WGS sequence"/>
</dbReference>
<keyword evidence="14" id="KW-1185">Reference proteome</keyword>
<dbReference type="GO" id="GO:0020037">
    <property type="term" value="F:heme binding"/>
    <property type="evidence" value="ECO:0007669"/>
    <property type="project" value="TreeGrafter"/>
</dbReference>
<dbReference type="PROSITE" id="PS50893">
    <property type="entry name" value="ABC_TRANSPORTER_2"/>
    <property type="match status" value="1"/>
</dbReference>
<dbReference type="InterPro" id="IPR003439">
    <property type="entry name" value="ABC_transporter-like_ATP-bd"/>
</dbReference>